<feature type="region of interest" description="Disordered" evidence="3">
    <location>
        <begin position="1"/>
        <end position="23"/>
    </location>
</feature>
<dbReference type="EMBL" id="JASBNA010000006">
    <property type="protein sequence ID" value="KAK7691190.1"/>
    <property type="molecule type" value="Genomic_DNA"/>
</dbReference>
<accession>A0AAW0GIZ7</accession>
<dbReference type="InterPro" id="IPR000868">
    <property type="entry name" value="Isochorismatase-like_dom"/>
</dbReference>
<sequence length="207" mass="22816">MADYDEPQPPIPVPDLTPHPNEDPRRILLVMDVQKFMLSPPPLGVPASHIVGPNIIKILSQARNASHPPRIIFVRNHGDRGEPDEPNTIGWQLVHDPLPHECVIDKRKNNAFAGTALAELIPADAEIVMIGMQSDFCIRATCSSALERGNDVLLIKHAHATFDRLEVWGSGAVTPAAQVEKEIESELEEAGVILLEMKDLPSIFDNR</sequence>
<dbReference type="AlphaFoldDB" id="A0AAW0GIZ7"/>
<dbReference type="Pfam" id="PF00857">
    <property type="entry name" value="Isochorismatase"/>
    <property type="match status" value="1"/>
</dbReference>
<dbReference type="Proteomes" id="UP001385951">
    <property type="component" value="Unassembled WGS sequence"/>
</dbReference>
<evidence type="ECO:0000256" key="3">
    <source>
        <dbReference type="SAM" id="MobiDB-lite"/>
    </source>
</evidence>
<keyword evidence="2" id="KW-0378">Hydrolase</keyword>
<organism evidence="5 6">
    <name type="scientific">Cerrena zonata</name>
    <dbReference type="NCBI Taxonomy" id="2478898"/>
    <lineage>
        <taxon>Eukaryota</taxon>
        <taxon>Fungi</taxon>
        <taxon>Dikarya</taxon>
        <taxon>Basidiomycota</taxon>
        <taxon>Agaricomycotina</taxon>
        <taxon>Agaricomycetes</taxon>
        <taxon>Polyporales</taxon>
        <taxon>Cerrenaceae</taxon>
        <taxon>Cerrena</taxon>
    </lineage>
</organism>
<gene>
    <name evidence="5" type="ORF">QCA50_006293</name>
</gene>
<dbReference type="GO" id="GO:0016787">
    <property type="term" value="F:hydrolase activity"/>
    <property type="evidence" value="ECO:0007669"/>
    <property type="project" value="UniProtKB-KW"/>
</dbReference>
<evidence type="ECO:0000256" key="1">
    <source>
        <dbReference type="ARBA" id="ARBA00006336"/>
    </source>
</evidence>
<dbReference type="InterPro" id="IPR050272">
    <property type="entry name" value="Isochorismatase-like_hydrls"/>
</dbReference>
<evidence type="ECO:0000313" key="6">
    <source>
        <dbReference type="Proteomes" id="UP001385951"/>
    </source>
</evidence>
<evidence type="ECO:0000256" key="2">
    <source>
        <dbReference type="ARBA" id="ARBA00022801"/>
    </source>
</evidence>
<dbReference type="SUPFAM" id="SSF52499">
    <property type="entry name" value="Isochorismatase-like hydrolases"/>
    <property type="match status" value="1"/>
</dbReference>
<dbReference type="Gene3D" id="3.40.50.850">
    <property type="entry name" value="Isochorismatase-like"/>
    <property type="match status" value="1"/>
</dbReference>
<keyword evidence="6" id="KW-1185">Reference proteome</keyword>
<feature type="domain" description="Isochorismatase-like" evidence="4">
    <location>
        <begin position="27"/>
        <end position="164"/>
    </location>
</feature>
<dbReference type="PANTHER" id="PTHR43540">
    <property type="entry name" value="PEROXYUREIDOACRYLATE/UREIDOACRYLATE AMIDOHYDROLASE-RELATED"/>
    <property type="match status" value="1"/>
</dbReference>
<evidence type="ECO:0000313" key="5">
    <source>
        <dbReference type="EMBL" id="KAK7691190.1"/>
    </source>
</evidence>
<comment type="similarity">
    <text evidence="1">Belongs to the isochorismatase family.</text>
</comment>
<protein>
    <recommendedName>
        <fullName evidence="4">Isochorismatase-like domain-containing protein</fullName>
    </recommendedName>
</protein>
<feature type="compositionally biased region" description="Pro residues" evidence="3">
    <location>
        <begin position="7"/>
        <end position="17"/>
    </location>
</feature>
<reference evidence="5 6" key="1">
    <citation type="submission" date="2022-09" db="EMBL/GenBank/DDBJ databases">
        <authorList>
            <person name="Palmer J.M."/>
        </authorList>
    </citation>
    <scope>NUCLEOTIDE SEQUENCE [LARGE SCALE GENOMIC DNA]</scope>
    <source>
        <strain evidence="5 6">DSM 7382</strain>
    </source>
</reference>
<proteinExistence type="inferred from homology"/>
<comment type="caution">
    <text evidence="5">The sequence shown here is derived from an EMBL/GenBank/DDBJ whole genome shotgun (WGS) entry which is preliminary data.</text>
</comment>
<dbReference type="InterPro" id="IPR036380">
    <property type="entry name" value="Isochorismatase-like_sf"/>
</dbReference>
<name>A0AAW0GIZ7_9APHY</name>
<evidence type="ECO:0000259" key="4">
    <source>
        <dbReference type="Pfam" id="PF00857"/>
    </source>
</evidence>